<dbReference type="EMBL" id="MU157825">
    <property type="protein sequence ID" value="KAF9534609.1"/>
    <property type="molecule type" value="Genomic_DNA"/>
</dbReference>
<feature type="compositionally biased region" description="Basic residues" evidence="3">
    <location>
        <begin position="630"/>
        <end position="639"/>
    </location>
</feature>
<dbReference type="GO" id="GO:1904868">
    <property type="term" value="P:telomerase catalytic core complex assembly"/>
    <property type="evidence" value="ECO:0007669"/>
    <property type="project" value="InterPro"/>
</dbReference>
<sequence length="639" mass="72525">MSTLVFIPRAVKKRKGDSSLEPVKPESSNIANSMTRLSTLARRAEGIVEHHGRISGNERRQWPLFRREKSIRDTEGPGYPELAILIWLALSDYALWNDGDLRRHIDCGTKLDEEGDAGDIKDDELAMTVEGGSKPKAGDQAISDIGYVPLSWIFDHSTILRLVSRFPKLNLDGQSEAVFVNSLHTYALGILDGRFIVDPEASSSTRSSVNRLQKGKLLVSGYEIRRTIYASWKDSDLASFTKAKWDELTLYVENIPSEYRKLPEIAKLLILLLPPLMSAQNEVTRVQHVHLPSHHQDEPEDIPYCKGFALVTFSFQEDVEYFLRRWPWEKVQAPAKAPEALNRNRRSRSSSQEESESDAEKKEEREPRRGRSGRPEAELARSRGLRVCTKTRWEELRQEYLAYGQRLVEELAQEQDAKTNVESKDGAQVVPAAESLNDMLYDTKAALFVKEEGKSVKTKPTETTRGKKRNHEEIETQDISGRGYPLGCMVLVRNLHFATNKTALRSIFKRPWKDDTTTVTYVDYAKCMEVCYVRCLVPADAQQFVHYFSSHCIVQTDGLDGEGTEIQDGISVPDGDQKPIVVEIISGAREKIYWEKQAENVRKKALEQTMRALGQATHGISGNTDDNGVYRKHKKSRRE</sequence>
<keyword evidence="6" id="KW-1185">Reference proteome</keyword>
<evidence type="ECO:0000256" key="3">
    <source>
        <dbReference type="SAM" id="MobiDB-lite"/>
    </source>
</evidence>
<evidence type="ECO:0000256" key="2">
    <source>
        <dbReference type="PROSITE-ProRule" id="PRU01288"/>
    </source>
</evidence>
<gene>
    <name evidence="5" type="ORF">CPB83DRAFT_888588</name>
</gene>
<feature type="domain" description="XRRM" evidence="4">
    <location>
        <begin position="483"/>
        <end position="629"/>
    </location>
</feature>
<dbReference type="InterPro" id="IPR012677">
    <property type="entry name" value="Nucleotide-bd_a/b_plait_sf"/>
</dbReference>
<proteinExistence type="predicted"/>
<comment type="caution">
    <text evidence="5">The sequence shown here is derived from an EMBL/GenBank/DDBJ whole genome shotgun (WGS) entry which is preliminary data.</text>
</comment>
<evidence type="ECO:0000313" key="6">
    <source>
        <dbReference type="Proteomes" id="UP000807306"/>
    </source>
</evidence>
<feature type="region of interest" description="Disordered" evidence="3">
    <location>
        <begin position="337"/>
        <end position="382"/>
    </location>
</feature>
<organism evidence="5 6">
    <name type="scientific">Crepidotus variabilis</name>
    <dbReference type="NCBI Taxonomy" id="179855"/>
    <lineage>
        <taxon>Eukaryota</taxon>
        <taxon>Fungi</taxon>
        <taxon>Dikarya</taxon>
        <taxon>Basidiomycota</taxon>
        <taxon>Agaricomycotina</taxon>
        <taxon>Agaricomycetes</taxon>
        <taxon>Agaricomycetidae</taxon>
        <taxon>Agaricales</taxon>
        <taxon>Agaricineae</taxon>
        <taxon>Crepidotaceae</taxon>
        <taxon>Crepidotus</taxon>
    </lineage>
</organism>
<dbReference type="OrthoDB" id="439993at2759"/>
<evidence type="ECO:0000256" key="1">
    <source>
        <dbReference type="ARBA" id="ARBA00022884"/>
    </source>
</evidence>
<dbReference type="PROSITE" id="PS51939">
    <property type="entry name" value="XRRM"/>
    <property type="match status" value="1"/>
</dbReference>
<evidence type="ECO:0000259" key="4">
    <source>
        <dbReference type="PROSITE" id="PS51939"/>
    </source>
</evidence>
<dbReference type="GO" id="GO:1990904">
    <property type="term" value="C:ribonucleoprotein complex"/>
    <property type="evidence" value="ECO:0007669"/>
    <property type="project" value="UniProtKB-UniRule"/>
</dbReference>
<accession>A0A9P6ETX9</accession>
<dbReference type="InterPro" id="IPR045537">
    <property type="entry name" value="Lar7_xRRM"/>
</dbReference>
<dbReference type="AlphaFoldDB" id="A0A9P6ETX9"/>
<dbReference type="Proteomes" id="UP000807306">
    <property type="component" value="Unassembled WGS sequence"/>
</dbReference>
<feature type="region of interest" description="Disordered" evidence="3">
    <location>
        <begin position="615"/>
        <end position="639"/>
    </location>
</feature>
<reference evidence="5" key="1">
    <citation type="submission" date="2020-11" db="EMBL/GenBank/DDBJ databases">
        <authorList>
            <consortium name="DOE Joint Genome Institute"/>
            <person name="Ahrendt S."/>
            <person name="Riley R."/>
            <person name="Andreopoulos W."/>
            <person name="Labutti K."/>
            <person name="Pangilinan J."/>
            <person name="Ruiz-Duenas F.J."/>
            <person name="Barrasa J.M."/>
            <person name="Sanchez-Garcia M."/>
            <person name="Camarero S."/>
            <person name="Miyauchi S."/>
            <person name="Serrano A."/>
            <person name="Linde D."/>
            <person name="Babiker R."/>
            <person name="Drula E."/>
            <person name="Ayuso-Fernandez I."/>
            <person name="Pacheco R."/>
            <person name="Padilla G."/>
            <person name="Ferreira P."/>
            <person name="Barriuso J."/>
            <person name="Kellner H."/>
            <person name="Castanera R."/>
            <person name="Alfaro M."/>
            <person name="Ramirez L."/>
            <person name="Pisabarro A.G."/>
            <person name="Kuo A."/>
            <person name="Tritt A."/>
            <person name="Lipzen A."/>
            <person name="He G."/>
            <person name="Yan M."/>
            <person name="Ng V."/>
            <person name="Cullen D."/>
            <person name="Martin F."/>
            <person name="Rosso M.-N."/>
            <person name="Henrissat B."/>
            <person name="Hibbett D."/>
            <person name="Martinez A.T."/>
            <person name="Grigoriev I.V."/>
        </authorList>
    </citation>
    <scope>NUCLEOTIDE SEQUENCE</scope>
    <source>
        <strain evidence="5">CBS 506.95</strain>
    </source>
</reference>
<name>A0A9P6ETX9_9AGAR</name>
<dbReference type="GO" id="GO:0070034">
    <property type="term" value="F:telomerase RNA binding"/>
    <property type="evidence" value="ECO:0007669"/>
    <property type="project" value="InterPro"/>
</dbReference>
<dbReference type="Pfam" id="PF19977">
    <property type="entry name" value="xRRM"/>
    <property type="match status" value="1"/>
</dbReference>
<dbReference type="Gene3D" id="3.30.70.330">
    <property type="match status" value="1"/>
</dbReference>
<dbReference type="InterPro" id="IPR014886">
    <property type="entry name" value="La_xRRM"/>
</dbReference>
<protein>
    <recommendedName>
        <fullName evidence="4">XRRM domain-containing protein</fullName>
    </recommendedName>
</protein>
<keyword evidence="1 2" id="KW-0694">RNA-binding</keyword>
<feature type="compositionally biased region" description="Basic and acidic residues" evidence="3">
    <location>
        <begin position="358"/>
        <end position="381"/>
    </location>
</feature>
<evidence type="ECO:0000313" key="5">
    <source>
        <dbReference type="EMBL" id="KAF9534609.1"/>
    </source>
</evidence>